<dbReference type="EMBL" id="JAPFFJ010000017">
    <property type="protein sequence ID" value="KAJ6403640.1"/>
    <property type="molecule type" value="Genomic_DNA"/>
</dbReference>
<reference evidence="1 2" key="1">
    <citation type="journal article" date="2023" name="Int. J. Mol. Sci.">
        <title>De Novo Assembly and Annotation of 11 Diverse Shrub Willow (Salix) Genomes Reveals Novel Gene Organization in Sex-Linked Regions.</title>
        <authorList>
            <person name="Hyden B."/>
            <person name="Feng K."/>
            <person name="Yates T.B."/>
            <person name="Jawdy S."/>
            <person name="Cereghino C."/>
            <person name="Smart L.B."/>
            <person name="Muchero W."/>
        </authorList>
    </citation>
    <scope>NUCLEOTIDE SEQUENCE [LARGE SCALE GENOMIC DNA]</scope>
    <source>
        <tissue evidence="1">Shoot tip</tissue>
    </source>
</reference>
<keyword evidence="2" id="KW-1185">Reference proteome</keyword>
<dbReference type="PROSITE" id="PS51257">
    <property type="entry name" value="PROKAR_LIPOPROTEIN"/>
    <property type="match status" value="1"/>
</dbReference>
<name>A0AAD6JEX3_9ROSI</name>
<dbReference type="Proteomes" id="UP001162972">
    <property type="component" value="Chromosome 2"/>
</dbReference>
<protein>
    <submittedName>
        <fullName evidence="1">Uncharacterized protein</fullName>
    </submittedName>
</protein>
<proteinExistence type="predicted"/>
<evidence type="ECO:0000313" key="1">
    <source>
        <dbReference type="EMBL" id="KAJ6403640.1"/>
    </source>
</evidence>
<accession>A0AAD6JEX3</accession>
<sequence length="113" mass="13107">MIELRATLSVEFRLLQKIAMFMQHMLVSCGKQRVVMVSTVTCRRKISMPSHHISLEEQWRLPEVELLTDGIAVMEKRKGSYKRRESMAKSSSCVNCIVIKIIMSINKCLPFQY</sequence>
<dbReference type="AlphaFoldDB" id="A0AAD6JEX3"/>
<comment type="caution">
    <text evidence="1">The sequence shown here is derived from an EMBL/GenBank/DDBJ whole genome shotgun (WGS) entry which is preliminary data.</text>
</comment>
<gene>
    <name evidence="1" type="ORF">OIU84_011944</name>
</gene>
<organism evidence="1 2">
    <name type="scientific">Salix udensis</name>
    <dbReference type="NCBI Taxonomy" id="889485"/>
    <lineage>
        <taxon>Eukaryota</taxon>
        <taxon>Viridiplantae</taxon>
        <taxon>Streptophyta</taxon>
        <taxon>Embryophyta</taxon>
        <taxon>Tracheophyta</taxon>
        <taxon>Spermatophyta</taxon>
        <taxon>Magnoliopsida</taxon>
        <taxon>eudicotyledons</taxon>
        <taxon>Gunneridae</taxon>
        <taxon>Pentapetalae</taxon>
        <taxon>rosids</taxon>
        <taxon>fabids</taxon>
        <taxon>Malpighiales</taxon>
        <taxon>Salicaceae</taxon>
        <taxon>Saliceae</taxon>
        <taxon>Salix</taxon>
    </lineage>
</organism>
<evidence type="ECO:0000313" key="2">
    <source>
        <dbReference type="Proteomes" id="UP001162972"/>
    </source>
</evidence>